<feature type="coiled-coil region" evidence="1">
    <location>
        <begin position="419"/>
        <end position="449"/>
    </location>
</feature>
<evidence type="ECO:0000256" key="3">
    <source>
        <dbReference type="SAM" id="SignalP"/>
    </source>
</evidence>
<evidence type="ECO:0000256" key="2">
    <source>
        <dbReference type="SAM" id="MobiDB-lite"/>
    </source>
</evidence>
<evidence type="ECO:0000313" key="4">
    <source>
        <dbReference type="EMBL" id="MFD2034263.1"/>
    </source>
</evidence>
<dbReference type="Proteomes" id="UP001597361">
    <property type="component" value="Unassembled WGS sequence"/>
</dbReference>
<accession>A0ABW4VHV1</accession>
<evidence type="ECO:0000313" key="5">
    <source>
        <dbReference type="Proteomes" id="UP001597361"/>
    </source>
</evidence>
<name>A0ABW4VHV1_9BACT</name>
<feature type="region of interest" description="Disordered" evidence="2">
    <location>
        <begin position="37"/>
        <end position="65"/>
    </location>
</feature>
<feature type="region of interest" description="Disordered" evidence="2">
    <location>
        <begin position="91"/>
        <end position="131"/>
    </location>
</feature>
<feature type="chain" id="PRO_5046165591" evidence="3">
    <location>
        <begin position="22"/>
        <end position="480"/>
    </location>
</feature>
<gene>
    <name evidence="4" type="ORF">ACFSKL_05635</name>
</gene>
<protein>
    <submittedName>
        <fullName evidence="4">Uncharacterized protein</fullName>
    </submittedName>
</protein>
<feature type="compositionally biased region" description="Low complexity" evidence="2">
    <location>
        <begin position="102"/>
        <end position="113"/>
    </location>
</feature>
<keyword evidence="3" id="KW-0732">Signal</keyword>
<dbReference type="EMBL" id="JBHUHR010000015">
    <property type="protein sequence ID" value="MFD2034263.1"/>
    <property type="molecule type" value="Genomic_DNA"/>
</dbReference>
<feature type="signal peptide" evidence="3">
    <location>
        <begin position="1"/>
        <end position="21"/>
    </location>
</feature>
<proteinExistence type="predicted"/>
<sequence length="480" mass="53289">MKSIKYLLLIMVLVWCCPLLATLSNAQQRKVIRASQIPSEKAGRPSQEFTEEDSPESDDCDEDELSKKFKDNELLRIFSFPCGFQGAEGSSIPNGIGGGSPSGQPSPDGPDIPTGNKQPKIPKTPRQGPPAIMHFDKKISYALYTLEGELGVSYFYHSTAEGLSIKDTKALEKLSREKMEAQMHQVFDPNNERFMGYIKSKEGSFFTNMDLGGYDEGNSGLEAKDFLDSAIKSGRKSTNKFLGLDSEEYVVNIDGKKVGVWLAKSPDVEFSGTSPRTVLGFSGLGYVYDGKGKTYLLIGMRDSKSLVMMIGYEDADFSFDTRGYQGMNSYLADQLGAAAFDKGNPNGYNTMVEKQNSENWSNFMESNNILSLGEGYDNPEFSIEVFDLMIASMDNHILGAKTALSELQNNNGVEASKRRAEAQCNLNCYTKKKSELESLKKQVLAIQKNNKLPYDEKQDQLDEIYEKFGATQSKPCDCWD</sequence>
<feature type="compositionally biased region" description="Acidic residues" evidence="2">
    <location>
        <begin position="49"/>
        <end position="64"/>
    </location>
</feature>
<organism evidence="4 5">
    <name type="scientific">Belliella marina</name>
    <dbReference type="NCBI Taxonomy" id="1644146"/>
    <lineage>
        <taxon>Bacteria</taxon>
        <taxon>Pseudomonadati</taxon>
        <taxon>Bacteroidota</taxon>
        <taxon>Cytophagia</taxon>
        <taxon>Cytophagales</taxon>
        <taxon>Cyclobacteriaceae</taxon>
        <taxon>Belliella</taxon>
    </lineage>
</organism>
<comment type="caution">
    <text evidence="4">The sequence shown here is derived from an EMBL/GenBank/DDBJ whole genome shotgun (WGS) entry which is preliminary data.</text>
</comment>
<keyword evidence="5" id="KW-1185">Reference proteome</keyword>
<reference evidence="5" key="1">
    <citation type="journal article" date="2019" name="Int. J. Syst. Evol. Microbiol.">
        <title>The Global Catalogue of Microorganisms (GCM) 10K type strain sequencing project: providing services to taxonomists for standard genome sequencing and annotation.</title>
        <authorList>
            <consortium name="The Broad Institute Genomics Platform"/>
            <consortium name="The Broad Institute Genome Sequencing Center for Infectious Disease"/>
            <person name="Wu L."/>
            <person name="Ma J."/>
        </authorList>
    </citation>
    <scope>NUCLEOTIDE SEQUENCE [LARGE SCALE GENOMIC DNA]</scope>
    <source>
        <strain evidence="5">CGMCC 1.15180</strain>
    </source>
</reference>
<keyword evidence="1" id="KW-0175">Coiled coil</keyword>
<evidence type="ECO:0000256" key="1">
    <source>
        <dbReference type="SAM" id="Coils"/>
    </source>
</evidence>
<dbReference type="RefSeq" id="WP_376884246.1">
    <property type="nucleotide sequence ID" value="NZ_JBHUHR010000015.1"/>
</dbReference>